<dbReference type="Proteomes" id="UP000193224">
    <property type="component" value="Unassembled WGS sequence"/>
</dbReference>
<organism evidence="5 6">
    <name type="scientific">Roseovarius aestuarii</name>
    <dbReference type="NCBI Taxonomy" id="475083"/>
    <lineage>
        <taxon>Bacteria</taxon>
        <taxon>Pseudomonadati</taxon>
        <taxon>Pseudomonadota</taxon>
        <taxon>Alphaproteobacteria</taxon>
        <taxon>Rhodobacterales</taxon>
        <taxon>Roseobacteraceae</taxon>
        <taxon>Roseovarius</taxon>
    </lineage>
</organism>
<protein>
    <recommendedName>
        <fullName evidence="2">Bleomycin resistance protein</fullName>
    </recommendedName>
</protein>
<evidence type="ECO:0000256" key="1">
    <source>
        <dbReference type="ARBA" id="ARBA00011051"/>
    </source>
</evidence>
<dbReference type="OrthoDB" id="6624781at2"/>
<keyword evidence="3" id="KW-0046">Antibiotic resistance</keyword>
<reference evidence="5 6" key="1">
    <citation type="submission" date="2017-03" db="EMBL/GenBank/DDBJ databases">
        <authorList>
            <person name="Afonso C.L."/>
            <person name="Miller P.J."/>
            <person name="Scott M.A."/>
            <person name="Spackman E."/>
            <person name="Goraichik I."/>
            <person name="Dimitrov K.M."/>
            <person name="Suarez D.L."/>
            <person name="Swayne D.E."/>
        </authorList>
    </citation>
    <scope>NUCLEOTIDE SEQUENCE [LARGE SCALE GENOMIC DNA]</scope>
    <source>
        <strain evidence="5 6">CECT 7745</strain>
    </source>
</reference>
<evidence type="ECO:0000256" key="2">
    <source>
        <dbReference type="ARBA" id="ARBA00021572"/>
    </source>
</evidence>
<dbReference type="CDD" id="cd08349">
    <property type="entry name" value="BLMA_like"/>
    <property type="match status" value="1"/>
</dbReference>
<sequence length="123" mass="13951">MLNSVCPILPSRDFDATSAFYDLLSFREVARFDAEGYLILVRDNVEIHFFNHPQHDSEASEHGAFVRVEDAMDLSESFGPLNLRTEGIPRFAKAENKPWGVCELEIVDPDGNLLRMGHIVDEE</sequence>
<dbReference type="AlphaFoldDB" id="A0A1X7BUE3"/>
<dbReference type="GO" id="GO:0046677">
    <property type="term" value="P:response to antibiotic"/>
    <property type="evidence" value="ECO:0007669"/>
    <property type="project" value="UniProtKB-KW"/>
</dbReference>
<dbReference type="EMBL" id="FWXB01000010">
    <property type="protein sequence ID" value="SMC12839.1"/>
    <property type="molecule type" value="Genomic_DNA"/>
</dbReference>
<dbReference type="InterPro" id="IPR037523">
    <property type="entry name" value="VOC_core"/>
</dbReference>
<dbReference type="PROSITE" id="PS51819">
    <property type="entry name" value="VOC"/>
    <property type="match status" value="1"/>
</dbReference>
<evidence type="ECO:0000259" key="4">
    <source>
        <dbReference type="PROSITE" id="PS51819"/>
    </source>
</evidence>
<dbReference type="InterPro" id="IPR000335">
    <property type="entry name" value="Bleomycin-R"/>
</dbReference>
<dbReference type="SUPFAM" id="SSF54593">
    <property type="entry name" value="Glyoxalase/Bleomycin resistance protein/Dihydroxybiphenyl dioxygenase"/>
    <property type="match status" value="1"/>
</dbReference>
<keyword evidence="6" id="KW-1185">Reference proteome</keyword>
<feature type="domain" description="VOC" evidence="4">
    <location>
        <begin position="1"/>
        <end position="119"/>
    </location>
</feature>
<evidence type="ECO:0000256" key="3">
    <source>
        <dbReference type="ARBA" id="ARBA00023251"/>
    </source>
</evidence>
<evidence type="ECO:0000313" key="6">
    <source>
        <dbReference type="Proteomes" id="UP000193224"/>
    </source>
</evidence>
<name>A0A1X7BUE3_9RHOB</name>
<accession>A0A1X7BUE3</accession>
<comment type="similarity">
    <text evidence="1">Belongs to the bleomycin resistance protein family.</text>
</comment>
<gene>
    <name evidence="5" type="primary">ble_2</name>
    <name evidence="5" type="ORF">ROA7745_02671</name>
</gene>
<dbReference type="Gene3D" id="3.10.180.10">
    <property type="entry name" value="2,3-Dihydroxybiphenyl 1,2-Dioxygenase, domain 1"/>
    <property type="match status" value="1"/>
</dbReference>
<dbReference type="RefSeq" id="WP_085800793.1">
    <property type="nucleotide sequence ID" value="NZ_FWXB01000010.1"/>
</dbReference>
<dbReference type="InterPro" id="IPR029068">
    <property type="entry name" value="Glyas_Bleomycin-R_OHBP_Dase"/>
</dbReference>
<proteinExistence type="inferred from homology"/>
<evidence type="ECO:0000313" key="5">
    <source>
        <dbReference type="EMBL" id="SMC12839.1"/>
    </source>
</evidence>